<evidence type="ECO:0000313" key="2">
    <source>
        <dbReference type="Proteomes" id="UP001347796"/>
    </source>
</evidence>
<organism evidence="1 2">
    <name type="scientific">Patella caerulea</name>
    <name type="common">Rayed Mediterranean limpet</name>
    <dbReference type="NCBI Taxonomy" id="87958"/>
    <lineage>
        <taxon>Eukaryota</taxon>
        <taxon>Metazoa</taxon>
        <taxon>Spiralia</taxon>
        <taxon>Lophotrochozoa</taxon>
        <taxon>Mollusca</taxon>
        <taxon>Gastropoda</taxon>
        <taxon>Patellogastropoda</taxon>
        <taxon>Patelloidea</taxon>
        <taxon>Patellidae</taxon>
        <taxon>Patella</taxon>
    </lineage>
</organism>
<protein>
    <submittedName>
        <fullName evidence="1">Uncharacterized protein</fullName>
    </submittedName>
</protein>
<name>A0AAN8JWS0_PATCE</name>
<evidence type="ECO:0000313" key="1">
    <source>
        <dbReference type="EMBL" id="KAK6183335.1"/>
    </source>
</evidence>
<keyword evidence="2" id="KW-1185">Reference proteome</keyword>
<dbReference type="Proteomes" id="UP001347796">
    <property type="component" value="Unassembled WGS sequence"/>
</dbReference>
<accession>A0AAN8JWS0</accession>
<gene>
    <name evidence="1" type="ORF">SNE40_010836</name>
</gene>
<proteinExistence type="predicted"/>
<reference evidence="1 2" key="1">
    <citation type="submission" date="2024-01" db="EMBL/GenBank/DDBJ databases">
        <title>The genome of the rayed Mediterranean limpet Patella caerulea (Linnaeus, 1758).</title>
        <authorList>
            <person name="Anh-Thu Weber A."/>
            <person name="Halstead-Nussloch G."/>
        </authorList>
    </citation>
    <scope>NUCLEOTIDE SEQUENCE [LARGE SCALE GENOMIC DNA]</scope>
    <source>
        <strain evidence="1">AATW-2023a</strain>
        <tissue evidence="1">Whole specimen</tissue>
    </source>
</reference>
<dbReference type="AlphaFoldDB" id="A0AAN8JWS0"/>
<sequence length="214" mass="24681">MEVSKSPEVSLFVRTRKNWNYIPHDINQPLNYFDISKFTTETHEYILKWKDELIRLSEQKTEFVRGDYKEMTLCVSYLSQGTKVTFQRPGAMHKARWMAKLIYTLKLVLLEHQIAALPKGTVTTTSQVTKLREFVDFVSLVYCAWWFKCSVNVDAPLNSLQLYKGILKYAAINSTISDSAARTLKRHLWYLSSDLVLLSLFSSKVSNVRAAPNG</sequence>
<dbReference type="EMBL" id="JAZGQO010000007">
    <property type="protein sequence ID" value="KAK6183335.1"/>
    <property type="molecule type" value="Genomic_DNA"/>
</dbReference>
<comment type="caution">
    <text evidence="1">The sequence shown here is derived from an EMBL/GenBank/DDBJ whole genome shotgun (WGS) entry which is preliminary data.</text>
</comment>